<proteinExistence type="inferred from homology"/>
<dbReference type="GO" id="GO:0046872">
    <property type="term" value="F:metal ion binding"/>
    <property type="evidence" value="ECO:0007669"/>
    <property type="project" value="UniProtKB-KW"/>
</dbReference>
<evidence type="ECO:0000313" key="8">
    <source>
        <dbReference type="EMBL" id="RCK74603.1"/>
    </source>
</evidence>
<protein>
    <recommendedName>
        <fullName evidence="3">adenosine deaminase</fullName>
        <ecNumber evidence="3">3.5.4.4</ecNumber>
    </recommendedName>
</protein>
<dbReference type="AlphaFoldDB" id="A0A367Z8Y0"/>
<dbReference type="InterPro" id="IPR032466">
    <property type="entry name" value="Metal_Hydrolase"/>
</dbReference>
<evidence type="ECO:0000256" key="6">
    <source>
        <dbReference type="ARBA" id="ARBA00022833"/>
    </source>
</evidence>
<feature type="domain" description="Adenosine deaminase" evidence="7">
    <location>
        <begin position="13"/>
        <end position="162"/>
    </location>
</feature>
<dbReference type="GO" id="GO:0043103">
    <property type="term" value="P:hypoxanthine salvage"/>
    <property type="evidence" value="ECO:0007669"/>
    <property type="project" value="TreeGrafter"/>
</dbReference>
<dbReference type="InterPro" id="IPR006330">
    <property type="entry name" value="Ado/ade_deaminase"/>
</dbReference>
<dbReference type="GO" id="GO:0060169">
    <property type="term" value="P:negative regulation of adenosine receptor signaling pathway"/>
    <property type="evidence" value="ECO:0007669"/>
    <property type="project" value="TreeGrafter"/>
</dbReference>
<dbReference type="GO" id="GO:0046103">
    <property type="term" value="P:inosine biosynthetic process"/>
    <property type="evidence" value="ECO:0007669"/>
    <property type="project" value="TreeGrafter"/>
</dbReference>
<dbReference type="EC" id="3.5.4.4" evidence="3"/>
<dbReference type="EMBL" id="QOQW01000044">
    <property type="protein sequence ID" value="RCK74603.1"/>
    <property type="molecule type" value="Genomic_DNA"/>
</dbReference>
<evidence type="ECO:0000256" key="3">
    <source>
        <dbReference type="ARBA" id="ARBA00012784"/>
    </source>
</evidence>
<comment type="caution">
    <text evidence="8">The sequence shown here is derived from an EMBL/GenBank/DDBJ whole genome shotgun (WGS) entry which is preliminary data.</text>
</comment>
<dbReference type="Pfam" id="PF00962">
    <property type="entry name" value="A_deaminase"/>
    <property type="match status" value="2"/>
</dbReference>
<dbReference type="SUPFAM" id="SSF51556">
    <property type="entry name" value="Metallo-dependent hydrolases"/>
    <property type="match status" value="1"/>
</dbReference>
<reference evidence="8 9" key="1">
    <citation type="submission" date="2018-05" db="EMBL/GenBank/DDBJ databases">
        <title>A metagenomic window into the 2 km-deep terrestrial subsurface aquifer revealed taxonomically and functionally diverse microbial community comprising novel uncultured bacterial lineages.</title>
        <authorList>
            <person name="Kadnikov V.V."/>
            <person name="Mardanov A.V."/>
            <person name="Beletsky A.V."/>
            <person name="Banks D."/>
            <person name="Pimenov N.V."/>
            <person name="Frank Y.A."/>
            <person name="Karnachuk O.V."/>
            <person name="Ravin N.V."/>
        </authorList>
    </citation>
    <scope>NUCLEOTIDE SEQUENCE [LARGE SCALE GENOMIC DNA]</scope>
    <source>
        <strain evidence="8">BY5</strain>
    </source>
</reference>
<sequence>MGEITRDLLYRLPKTDLHCHLDGSMRLRTILDLAEQYKIRLPAEHEDDLRRLIVMKDGCSSLVDYLRVFDVTLLVLQTDEALERAAFELAEDAAAENVRYLEVRFSPILHTNSLLPFEKIYESVIAGLTRAEKRYRIKTGLLICAMRNFPAEQSHMARRIHDRFYTFSDAELAQLLAVHTAKVTTKLSQKYPTIVGFDIAGPEDGYPAKDFYEAFQEIINGHLSITVHAGEAYGPDSIEQAVKYCHAHRIGHGTRLIEAKDPSRLRTLYRYFKDKRIPLEICVTSNVQTGSVPSIEAHPLKVYLEDKLRCTICTDNRLVSDTTVTDEYFRICQAFKLSKEDLYKLIIYGFESTFLPYEEREAILREVEPILQRELQVGSGAAGAIPRT</sequence>
<dbReference type="GO" id="GO:0005829">
    <property type="term" value="C:cytosol"/>
    <property type="evidence" value="ECO:0007669"/>
    <property type="project" value="TreeGrafter"/>
</dbReference>
<evidence type="ECO:0000259" key="7">
    <source>
        <dbReference type="Pfam" id="PF00962"/>
    </source>
</evidence>
<dbReference type="Gene3D" id="3.20.20.140">
    <property type="entry name" value="Metal-dependent hydrolases"/>
    <property type="match status" value="1"/>
</dbReference>
<name>A0A367Z8Y0_9BACT</name>
<dbReference type="InterPro" id="IPR001365">
    <property type="entry name" value="A_deaminase_dom"/>
</dbReference>
<dbReference type="Proteomes" id="UP000252355">
    <property type="component" value="Unassembled WGS sequence"/>
</dbReference>
<evidence type="ECO:0000256" key="5">
    <source>
        <dbReference type="ARBA" id="ARBA00022801"/>
    </source>
</evidence>
<gene>
    <name evidence="8" type="ORF">OZSIB_0574</name>
</gene>
<dbReference type="GO" id="GO:0004000">
    <property type="term" value="F:adenosine deaminase activity"/>
    <property type="evidence" value="ECO:0007669"/>
    <property type="project" value="UniProtKB-ARBA"/>
</dbReference>
<dbReference type="PANTHER" id="PTHR11409:SF43">
    <property type="entry name" value="ADENOSINE DEAMINASE"/>
    <property type="match status" value="1"/>
</dbReference>
<keyword evidence="6" id="KW-0862">Zinc</keyword>
<evidence type="ECO:0000256" key="1">
    <source>
        <dbReference type="ARBA" id="ARBA00001947"/>
    </source>
</evidence>
<keyword evidence="5" id="KW-0378">Hydrolase</keyword>
<dbReference type="GO" id="GO:0009897">
    <property type="term" value="C:external side of plasma membrane"/>
    <property type="evidence" value="ECO:0007669"/>
    <property type="project" value="TreeGrafter"/>
</dbReference>
<evidence type="ECO:0000313" key="9">
    <source>
        <dbReference type="Proteomes" id="UP000252355"/>
    </source>
</evidence>
<organism evidence="8 9">
    <name type="scientific">Candidatus Ozemobacter sibiricus</name>
    <dbReference type="NCBI Taxonomy" id="2268124"/>
    <lineage>
        <taxon>Bacteria</taxon>
        <taxon>Candidatus Ozemobacteria</taxon>
        <taxon>Candidatus Ozemobacterales</taxon>
        <taxon>Candidatus Ozemobacteraceae</taxon>
        <taxon>Candidatus Ozemobacter</taxon>
    </lineage>
</organism>
<feature type="domain" description="Adenosine deaminase" evidence="7">
    <location>
        <begin position="182"/>
        <end position="368"/>
    </location>
</feature>
<evidence type="ECO:0000256" key="4">
    <source>
        <dbReference type="ARBA" id="ARBA00022723"/>
    </source>
</evidence>
<evidence type="ECO:0000256" key="2">
    <source>
        <dbReference type="ARBA" id="ARBA00006676"/>
    </source>
</evidence>
<dbReference type="PANTHER" id="PTHR11409">
    <property type="entry name" value="ADENOSINE DEAMINASE"/>
    <property type="match status" value="1"/>
</dbReference>
<keyword evidence="4" id="KW-0479">Metal-binding</keyword>
<comment type="similarity">
    <text evidence="2">Belongs to the metallo-dependent hydrolases superfamily. Adenosine and AMP deaminases family.</text>
</comment>
<dbReference type="GO" id="GO:0006154">
    <property type="term" value="P:adenosine catabolic process"/>
    <property type="evidence" value="ECO:0007669"/>
    <property type="project" value="TreeGrafter"/>
</dbReference>
<comment type="cofactor">
    <cofactor evidence="1">
        <name>Zn(2+)</name>
        <dbReference type="ChEBI" id="CHEBI:29105"/>
    </cofactor>
</comment>
<accession>A0A367Z8Y0</accession>